<keyword evidence="2 7" id="KW-0396">Initiation factor</keyword>
<evidence type="ECO:0000313" key="8">
    <source>
        <dbReference type="Proteomes" id="UP000230750"/>
    </source>
</evidence>
<dbReference type="GO" id="GO:0003743">
    <property type="term" value="F:translation initiation factor activity"/>
    <property type="evidence" value="ECO:0007669"/>
    <property type="project" value="UniProtKB-KW"/>
</dbReference>
<evidence type="ECO:0000259" key="6">
    <source>
        <dbReference type="Pfam" id="PF08662"/>
    </source>
</evidence>
<dbReference type="GO" id="GO:0031369">
    <property type="term" value="F:translation initiation factor binding"/>
    <property type="evidence" value="ECO:0007669"/>
    <property type="project" value="InterPro"/>
</dbReference>
<feature type="domain" description="Translation initiation factor beta propellor-like" evidence="6">
    <location>
        <begin position="226"/>
        <end position="322"/>
    </location>
</feature>
<evidence type="ECO:0000256" key="1">
    <source>
        <dbReference type="ARBA" id="ARBA00022490"/>
    </source>
</evidence>
<dbReference type="GO" id="GO:0003723">
    <property type="term" value="F:RNA binding"/>
    <property type="evidence" value="ECO:0007669"/>
    <property type="project" value="UniProtKB-KW"/>
</dbReference>
<dbReference type="EMBL" id="MRZV01000363">
    <property type="protein sequence ID" value="PIK51603.1"/>
    <property type="molecule type" value="Genomic_DNA"/>
</dbReference>
<dbReference type="GO" id="GO:0005852">
    <property type="term" value="C:eukaryotic translation initiation factor 3 complex"/>
    <property type="evidence" value="ECO:0007669"/>
    <property type="project" value="InterPro"/>
</dbReference>
<evidence type="ECO:0000313" key="7">
    <source>
        <dbReference type="EMBL" id="PIK51603.1"/>
    </source>
</evidence>
<keyword evidence="4" id="KW-0694">RNA-binding</keyword>
<dbReference type="PANTHER" id="PTHR14068">
    <property type="entry name" value="EUKARYOTIC TRANSLATION INITIATION FACTOR 3 EIF3 -RELATED"/>
    <property type="match status" value="1"/>
</dbReference>
<dbReference type="STRING" id="307972.A0A2G8KUB5"/>
<organism evidence="7 8">
    <name type="scientific">Stichopus japonicus</name>
    <name type="common">Sea cucumber</name>
    <dbReference type="NCBI Taxonomy" id="307972"/>
    <lineage>
        <taxon>Eukaryota</taxon>
        <taxon>Metazoa</taxon>
        <taxon>Echinodermata</taxon>
        <taxon>Eleutherozoa</taxon>
        <taxon>Echinozoa</taxon>
        <taxon>Holothuroidea</taxon>
        <taxon>Aspidochirotacea</taxon>
        <taxon>Aspidochirotida</taxon>
        <taxon>Stichopodidae</taxon>
        <taxon>Apostichopus</taxon>
    </lineage>
</organism>
<evidence type="ECO:0000256" key="4">
    <source>
        <dbReference type="ARBA" id="ARBA00022884"/>
    </source>
</evidence>
<proteinExistence type="predicted"/>
<dbReference type="Proteomes" id="UP000230750">
    <property type="component" value="Unassembled WGS sequence"/>
</dbReference>
<dbReference type="InterPro" id="IPR011400">
    <property type="entry name" value="EIF3B"/>
</dbReference>
<keyword evidence="8" id="KW-1185">Reference proteome</keyword>
<dbReference type="Pfam" id="PF08662">
    <property type="entry name" value="eIF2A"/>
    <property type="match status" value="1"/>
</dbReference>
<keyword evidence="5" id="KW-0648">Protein biosynthesis</keyword>
<dbReference type="OrthoDB" id="10250414at2759"/>
<keyword evidence="1" id="KW-0963">Cytoplasm</keyword>
<keyword evidence="3" id="KW-0853">WD repeat</keyword>
<sequence>MEKLKVMENIPDDWQPPEKQSFVDHGNLKTWLMDPDCHDQYSVIYDGGETTAIFKNTPSEGVLVEARKRWTETFVRWSPLGSFLATMHQKNHRYLNPHLCNATMPKLVNQTLILKMALISHPVNRYMVSFSPVLGVNEEPLAIIVWDTRTGYKKRAFHCETACQWPIFNPALFLGCPNSKFDCLEKKGLWLVPSENIFGLLDPEAKDSPARVTLLEIPSRKELRVKNLFNVGDCKMHWQTQGDYLCVKVDRVTKSKKVQSCNFEIFRIREKLFPVDSVELKEGIIAFAWEPVGSKFCVLHGEPPRVSASFYNIKTKANIELLSEYRLCKSSFKGLMI</sequence>
<evidence type="ECO:0000256" key="3">
    <source>
        <dbReference type="ARBA" id="ARBA00022574"/>
    </source>
</evidence>
<gene>
    <name evidence="7" type="ORF">BSL78_11475</name>
</gene>
<dbReference type="AlphaFoldDB" id="A0A2G8KUB5"/>
<comment type="caution">
    <text evidence="7">The sequence shown here is derived from an EMBL/GenBank/DDBJ whole genome shotgun (WGS) entry which is preliminary data.</text>
</comment>
<name>A0A2G8KUB5_STIJA</name>
<reference evidence="7 8" key="1">
    <citation type="journal article" date="2017" name="PLoS Biol.">
        <title>The sea cucumber genome provides insights into morphological evolution and visceral regeneration.</title>
        <authorList>
            <person name="Zhang X."/>
            <person name="Sun L."/>
            <person name="Yuan J."/>
            <person name="Sun Y."/>
            <person name="Gao Y."/>
            <person name="Zhang L."/>
            <person name="Li S."/>
            <person name="Dai H."/>
            <person name="Hamel J.F."/>
            <person name="Liu C."/>
            <person name="Yu Y."/>
            <person name="Liu S."/>
            <person name="Lin W."/>
            <person name="Guo K."/>
            <person name="Jin S."/>
            <person name="Xu P."/>
            <person name="Storey K.B."/>
            <person name="Huan P."/>
            <person name="Zhang T."/>
            <person name="Zhou Y."/>
            <person name="Zhang J."/>
            <person name="Lin C."/>
            <person name="Li X."/>
            <person name="Xing L."/>
            <person name="Huo D."/>
            <person name="Sun M."/>
            <person name="Wang L."/>
            <person name="Mercier A."/>
            <person name="Li F."/>
            <person name="Yang H."/>
            <person name="Xiang J."/>
        </authorList>
    </citation>
    <scope>NUCLEOTIDE SEQUENCE [LARGE SCALE GENOMIC DNA]</scope>
    <source>
        <strain evidence="7">Shaxun</strain>
        <tissue evidence="7">Muscle</tissue>
    </source>
</reference>
<evidence type="ECO:0000256" key="5">
    <source>
        <dbReference type="ARBA" id="ARBA00022917"/>
    </source>
</evidence>
<dbReference type="InterPro" id="IPR013979">
    <property type="entry name" value="TIF_beta_prop-like"/>
</dbReference>
<dbReference type="PANTHER" id="PTHR14068:SF0">
    <property type="entry name" value="EUKARYOTIC TRANSLATION INITIATION FACTOR 3 SUBUNIT B"/>
    <property type="match status" value="1"/>
</dbReference>
<accession>A0A2G8KUB5</accession>
<evidence type="ECO:0000256" key="2">
    <source>
        <dbReference type="ARBA" id="ARBA00022540"/>
    </source>
</evidence>
<protein>
    <submittedName>
        <fullName evidence="7">Putative eukaryotic translation initiation factor 3 subunit B-like</fullName>
    </submittedName>
</protein>